<organism evidence="1 2">
    <name type="scientific">Channa argus</name>
    <name type="common">Northern snakehead</name>
    <name type="synonym">Ophicephalus argus</name>
    <dbReference type="NCBI Taxonomy" id="215402"/>
    <lineage>
        <taxon>Eukaryota</taxon>
        <taxon>Metazoa</taxon>
        <taxon>Chordata</taxon>
        <taxon>Craniata</taxon>
        <taxon>Vertebrata</taxon>
        <taxon>Euteleostomi</taxon>
        <taxon>Actinopterygii</taxon>
        <taxon>Neopterygii</taxon>
        <taxon>Teleostei</taxon>
        <taxon>Neoteleostei</taxon>
        <taxon>Acanthomorphata</taxon>
        <taxon>Anabantaria</taxon>
        <taxon>Anabantiformes</taxon>
        <taxon>Channoidei</taxon>
        <taxon>Channidae</taxon>
        <taxon>Channa</taxon>
    </lineage>
</organism>
<dbReference type="AlphaFoldDB" id="A0A6G1PD29"/>
<accession>A0A6G1PD29</accession>
<name>A0A6G1PD29_CHAAH</name>
<protein>
    <submittedName>
        <fullName evidence="1">Uncharacterized protein</fullName>
    </submittedName>
</protein>
<reference evidence="1 2" key="1">
    <citation type="submission" date="2019-02" db="EMBL/GenBank/DDBJ databases">
        <title>Opniocepnalus argus genome.</title>
        <authorList>
            <person name="Zhou C."/>
            <person name="Xiao S."/>
        </authorList>
    </citation>
    <scope>NUCLEOTIDE SEQUENCE [LARGE SCALE GENOMIC DNA]</scope>
    <source>
        <strain evidence="1">OARG1902GOOAL</strain>
        <tissue evidence="1">Muscle</tissue>
    </source>
</reference>
<keyword evidence="2" id="KW-1185">Reference proteome</keyword>
<sequence>MNSPLWGLVSWSRFMSECCSIKLCHNNEHVDFLAKSEKIPPTSSVKSHSQQ</sequence>
<proteinExistence type="predicted"/>
<gene>
    <name evidence="1" type="ORF">EXN66_Car003819</name>
</gene>
<reference evidence="2" key="2">
    <citation type="submission" date="2019-02" db="EMBL/GenBank/DDBJ databases">
        <title>Opniocepnalus argus Var Kimnra genome.</title>
        <authorList>
            <person name="Zhou C."/>
            <person name="Xiao S."/>
        </authorList>
    </citation>
    <scope>NUCLEOTIDE SEQUENCE [LARGE SCALE GENOMIC DNA]</scope>
</reference>
<evidence type="ECO:0000313" key="2">
    <source>
        <dbReference type="Proteomes" id="UP000503349"/>
    </source>
</evidence>
<dbReference type="EMBL" id="CM015714">
    <property type="protein sequence ID" value="KAF3688147.1"/>
    <property type="molecule type" value="Genomic_DNA"/>
</dbReference>
<dbReference type="Proteomes" id="UP000503349">
    <property type="component" value="Chromosome 3"/>
</dbReference>
<evidence type="ECO:0000313" key="1">
    <source>
        <dbReference type="EMBL" id="KAF3688147.1"/>
    </source>
</evidence>